<feature type="chain" id="PRO_5016459159" evidence="6">
    <location>
        <begin position="18"/>
        <end position="324"/>
    </location>
</feature>
<dbReference type="InterPro" id="IPR036737">
    <property type="entry name" value="OmpA-like_sf"/>
</dbReference>
<evidence type="ECO:0000256" key="4">
    <source>
        <dbReference type="PROSITE-ProRule" id="PRU00473"/>
    </source>
</evidence>
<evidence type="ECO:0000256" key="5">
    <source>
        <dbReference type="SAM" id="MobiDB-lite"/>
    </source>
</evidence>
<feature type="compositionally biased region" description="Gly residues" evidence="5">
    <location>
        <begin position="258"/>
        <end position="293"/>
    </location>
</feature>
<dbReference type="PANTHER" id="PTHR30329:SF21">
    <property type="entry name" value="LIPOPROTEIN YIAD-RELATED"/>
    <property type="match status" value="1"/>
</dbReference>
<dbReference type="Gene3D" id="3.30.1330.60">
    <property type="entry name" value="OmpA-like domain"/>
    <property type="match status" value="1"/>
</dbReference>
<evidence type="ECO:0000256" key="6">
    <source>
        <dbReference type="SAM" id="SignalP"/>
    </source>
</evidence>
<dbReference type="RefSeq" id="WP_109761193.1">
    <property type="nucleotide sequence ID" value="NZ_CP034588.1"/>
</dbReference>
<accession>A0A316FVM0</accession>
<feature type="compositionally biased region" description="Gly residues" evidence="5">
    <location>
        <begin position="302"/>
        <end position="324"/>
    </location>
</feature>
<evidence type="ECO:0000256" key="1">
    <source>
        <dbReference type="ARBA" id="ARBA00004442"/>
    </source>
</evidence>
<gene>
    <name evidence="8" type="ORF">C8D95_11558</name>
</gene>
<dbReference type="PANTHER" id="PTHR30329">
    <property type="entry name" value="STATOR ELEMENT OF FLAGELLAR MOTOR COMPLEX"/>
    <property type="match status" value="1"/>
</dbReference>
<feature type="compositionally biased region" description="Polar residues" evidence="5">
    <location>
        <begin position="179"/>
        <end position="189"/>
    </location>
</feature>
<dbReference type="Pfam" id="PF00691">
    <property type="entry name" value="OmpA"/>
    <property type="match status" value="1"/>
</dbReference>
<comment type="caution">
    <text evidence="8">The sequence shown here is derived from an EMBL/GenBank/DDBJ whole genome shotgun (WGS) entry which is preliminary data.</text>
</comment>
<dbReference type="KEGG" id="salo:EF888_11055"/>
<dbReference type="PRINTS" id="PR01021">
    <property type="entry name" value="OMPADOMAIN"/>
</dbReference>
<dbReference type="PROSITE" id="PS51257">
    <property type="entry name" value="PROKAR_LIPOPROTEIN"/>
    <property type="match status" value="1"/>
</dbReference>
<keyword evidence="6" id="KW-0732">Signal</keyword>
<keyword evidence="9" id="KW-1185">Reference proteome</keyword>
<evidence type="ECO:0000313" key="9">
    <source>
        <dbReference type="Proteomes" id="UP000245390"/>
    </source>
</evidence>
<feature type="signal peptide" evidence="6">
    <location>
        <begin position="1"/>
        <end position="17"/>
    </location>
</feature>
<dbReference type="InterPro" id="IPR050330">
    <property type="entry name" value="Bact_OuterMem_StrucFunc"/>
</dbReference>
<evidence type="ECO:0000259" key="7">
    <source>
        <dbReference type="PROSITE" id="PS51123"/>
    </source>
</evidence>
<feature type="region of interest" description="Disordered" evidence="5">
    <location>
        <begin position="154"/>
        <end position="324"/>
    </location>
</feature>
<dbReference type="InterPro" id="IPR006665">
    <property type="entry name" value="OmpA-like"/>
</dbReference>
<dbReference type="Proteomes" id="UP000245390">
    <property type="component" value="Unassembled WGS sequence"/>
</dbReference>
<dbReference type="OrthoDB" id="9810367at2"/>
<evidence type="ECO:0000313" key="8">
    <source>
        <dbReference type="EMBL" id="PWK52781.1"/>
    </source>
</evidence>
<organism evidence="8 9">
    <name type="scientific">Silicimonas algicola</name>
    <dbReference type="NCBI Taxonomy" id="1826607"/>
    <lineage>
        <taxon>Bacteria</taxon>
        <taxon>Pseudomonadati</taxon>
        <taxon>Pseudomonadota</taxon>
        <taxon>Alphaproteobacteria</taxon>
        <taxon>Rhodobacterales</taxon>
        <taxon>Paracoccaceae</taxon>
    </lineage>
</organism>
<comment type="subcellular location">
    <subcellularLocation>
        <location evidence="1">Cell outer membrane</location>
    </subcellularLocation>
</comment>
<evidence type="ECO:0000256" key="3">
    <source>
        <dbReference type="ARBA" id="ARBA00023237"/>
    </source>
</evidence>
<dbReference type="CDD" id="cd07185">
    <property type="entry name" value="OmpA_C-like"/>
    <property type="match status" value="1"/>
</dbReference>
<evidence type="ECO:0000256" key="2">
    <source>
        <dbReference type="ARBA" id="ARBA00023136"/>
    </source>
</evidence>
<dbReference type="GO" id="GO:0009279">
    <property type="term" value="C:cell outer membrane"/>
    <property type="evidence" value="ECO:0007669"/>
    <property type="project" value="UniProtKB-SubCell"/>
</dbReference>
<feature type="compositionally biased region" description="Basic and acidic residues" evidence="5">
    <location>
        <begin position="160"/>
        <end position="172"/>
    </location>
</feature>
<sequence length="324" mass="33173">MSKISLGTMFIFSAALAACSDSRSPEQLTRSEPLPVSVEARQGMGVATVYFAFDGVQLNPQARLLLDAEAARMMKNASSDYVIIGHADKVGSPDYNHDLGLRRALSVVTYLVSKGVSRERLVQTASFGELSPVVVVDQAERLNRRVVILQKTPSGSAKALVRDEGERARDRLAAGPEQPQVQTPPTSGGPSDLPGETETPDNETPDQSETPPPSQQDPESNPGEGEDGGTGGDESSSPAEEPGNEQPGAPEDEQSPGNGSGGQGNGSGNGNGGQGNGNGNGNGLGRGSNGGNQSGTHTDAGRGNGAEEGDPGNSGGRNQGGDND</sequence>
<feature type="domain" description="OmpA-like" evidence="7">
    <location>
        <begin position="38"/>
        <end position="154"/>
    </location>
</feature>
<keyword evidence="3" id="KW-0998">Cell outer membrane</keyword>
<protein>
    <submittedName>
        <fullName evidence="8">OmpA family protein</fullName>
    </submittedName>
</protein>
<keyword evidence="2 4" id="KW-0472">Membrane</keyword>
<reference evidence="8 9" key="1">
    <citation type="submission" date="2018-05" db="EMBL/GenBank/DDBJ databases">
        <title>Genomic Encyclopedia of Type Strains, Phase IV (KMG-IV): sequencing the most valuable type-strain genomes for metagenomic binning, comparative biology and taxonomic classification.</title>
        <authorList>
            <person name="Goeker M."/>
        </authorList>
    </citation>
    <scope>NUCLEOTIDE SEQUENCE [LARGE SCALE GENOMIC DNA]</scope>
    <source>
        <strain evidence="8 9">DSM 103371</strain>
    </source>
</reference>
<dbReference type="EMBL" id="QGGV01000015">
    <property type="protein sequence ID" value="PWK52781.1"/>
    <property type="molecule type" value="Genomic_DNA"/>
</dbReference>
<dbReference type="SUPFAM" id="SSF103088">
    <property type="entry name" value="OmpA-like"/>
    <property type="match status" value="1"/>
</dbReference>
<proteinExistence type="predicted"/>
<dbReference type="AlphaFoldDB" id="A0A316FVM0"/>
<name>A0A316FVM0_9RHOB</name>
<dbReference type="PROSITE" id="PS51123">
    <property type="entry name" value="OMPA_2"/>
    <property type="match status" value="1"/>
</dbReference>
<dbReference type="InterPro" id="IPR006664">
    <property type="entry name" value="OMP_bac"/>
</dbReference>